<feature type="compositionally biased region" description="Polar residues" evidence="12">
    <location>
        <begin position="1042"/>
        <end position="1069"/>
    </location>
</feature>
<dbReference type="Gene3D" id="3.40.50.2300">
    <property type="match status" value="1"/>
</dbReference>
<dbReference type="SMART" id="SM00448">
    <property type="entry name" value="REC"/>
    <property type="match status" value="1"/>
</dbReference>
<gene>
    <name evidence="16" type="ORF">PV08_07316</name>
</gene>
<feature type="domain" description="Response regulatory" evidence="15">
    <location>
        <begin position="1215"/>
        <end position="1346"/>
    </location>
</feature>
<dbReference type="GO" id="GO:0000155">
    <property type="term" value="F:phosphorelay sensor kinase activity"/>
    <property type="evidence" value="ECO:0007669"/>
    <property type="project" value="InterPro"/>
</dbReference>
<evidence type="ECO:0000313" key="16">
    <source>
        <dbReference type="EMBL" id="KIW14532.1"/>
    </source>
</evidence>
<feature type="region of interest" description="Disordered" evidence="12">
    <location>
        <begin position="1372"/>
        <end position="1404"/>
    </location>
</feature>
<dbReference type="Pfam" id="PF02518">
    <property type="entry name" value="HATPase_c"/>
    <property type="match status" value="1"/>
</dbReference>
<dbReference type="PROSITE" id="PS50046">
    <property type="entry name" value="PHYTOCHROME_2"/>
    <property type="match status" value="1"/>
</dbReference>
<protein>
    <recommendedName>
        <fullName evidence="18">Cyanobacterial phytochrome B</fullName>
    </recommendedName>
</protein>
<evidence type="ECO:0000256" key="11">
    <source>
        <dbReference type="PROSITE-ProRule" id="PRU00169"/>
    </source>
</evidence>
<name>A0A0D1ZP29_9EURO</name>
<evidence type="ECO:0000259" key="13">
    <source>
        <dbReference type="PROSITE" id="PS50046"/>
    </source>
</evidence>
<dbReference type="Pfam" id="PF00512">
    <property type="entry name" value="HisKA"/>
    <property type="match status" value="1"/>
</dbReference>
<dbReference type="PRINTS" id="PR01033">
    <property type="entry name" value="PHYTOCHROME"/>
</dbReference>
<dbReference type="STRING" id="91928.A0A0D1ZP29"/>
<dbReference type="Gene3D" id="3.30.450.20">
    <property type="entry name" value="PAS domain"/>
    <property type="match status" value="1"/>
</dbReference>
<dbReference type="InterPro" id="IPR013654">
    <property type="entry name" value="PAS_2"/>
</dbReference>
<keyword evidence="8" id="KW-0157">Chromophore</keyword>
<dbReference type="PROSITE" id="PS50109">
    <property type="entry name" value="HIS_KIN"/>
    <property type="match status" value="1"/>
</dbReference>
<feature type="region of interest" description="Disordered" evidence="12">
    <location>
        <begin position="1006"/>
        <end position="1090"/>
    </location>
</feature>
<dbReference type="InterPro" id="IPR003018">
    <property type="entry name" value="GAF"/>
</dbReference>
<evidence type="ECO:0000256" key="10">
    <source>
        <dbReference type="ARBA" id="ARBA00023170"/>
    </source>
</evidence>
<dbReference type="InterPro" id="IPR036890">
    <property type="entry name" value="HATPase_C_sf"/>
</dbReference>
<feature type="compositionally biased region" description="Low complexity" evidence="12">
    <location>
        <begin position="1118"/>
        <end position="1134"/>
    </location>
</feature>
<dbReference type="SMART" id="SM00388">
    <property type="entry name" value="HisKA"/>
    <property type="match status" value="1"/>
</dbReference>
<dbReference type="Pfam" id="PF01590">
    <property type="entry name" value="GAF"/>
    <property type="match status" value="1"/>
</dbReference>
<dbReference type="Proteomes" id="UP000053328">
    <property type="component" value="Unassembled WGS sequence"/>
</dbReference>
<dbReference type="PROSITE" id="PS50110">
    <property type="entry name" value="RESPONSE_REGULATORY"/>
    <property type="match status" value="1"/>
</dbReference>
<evidence type="ECO:0000256" key="1">
    <source>
        <dbReference type="ARBA" id="ARBA00022543"/>
    </source>
</evidence>
<dbReference type="Gene3D" id="1.10.287.130">
    <property type="match status" value="1"/>
</dbReference>
<evidence type="ECO:0000256" key="6">
    <source>
        <dbReference type="ARBA" id="ARBA00022777"/>
    </source>
</evidence>
<dbReference type="OrthoDB" id="2015534at2759"/>
<evidence type="ECO:0000313" key="17">
    <source>
        <dbReference type="Proteomes" id="UP000053328"/>
    </source>
</evidence>
<evidence type="ECO:0000256" key="9">
    <source>
        <dbReference type="ARBA" id="ARBA00023012"/>
    </source>
</evidence>
<reference evidence="16 17" key="1">
    <citation type="submission" date="2015-01" db="EMBL/GenBank/DDBJ databases">
        <title>The Genome Sequence of Exophiala spinifera CBS89968.</title>
        <authorList>
            <consortium name="The Broad Institute Genomics Platform"/>
            <person name="Cuomo C."/>
            <person name="de Hoog S."/>
            <person name="Gorbushina A."/>
            <person name="Stielow B."/>
            <person name="Teixiera M."/>
            <person name="Abouelleil A."/>
            <person name="Chapman S.B."/>
            <person name="Priest M."/>
            <person name="Young S.K."/>
            <person name="Wortman J."/>
            <person name="Nusbaum C."/>
            <person name="Birren B."/>
        </authorList>
    </citation>
    <scope>NUCLEOTIDE SEQUENCE [LARGE SCALE GENOMIC DNA]</scope>
    <source>
        <strain evidence="16 17">CBS 89968</strain>
    </source>
</reference>
<dbReference type="InterPro" id="IPR001789">
    <property type="entry name" value="Sig_transdc_resp-reg_receiver"/>
</dbReference>
<sequence length="1404" mass="155073">MNTHTGDTGAPTSPAVSSRSEEANSALSPGSIDRVFPVRSAITIDPTATPMPRSEQGYGFPLFRPSAQARRPTRTADLTGSPSSQPSARAISVSEEPEPSTLGQQRRPRQSTDNQIAFHLDPQVVTNLLITDDQSQKSEVSSVSGGVALSALQEPALVTARFKHIVTDGGHAVITGRDGETLQRCEDEPIHLPGAVQSFGLLVALREEEEKFIVRVVSENSAKIIGYAPQELFQLASFLDIFSDEQADNFLDHLDFIRDEGEGDVVANGPDVFMLTIRPPHARSRKLWCAMHLSESDPGMIICEFEIEDDKINPLRPPDDDTPEIPEDTLGSKPTEEEFIDSTVNISKPLRVLRSARKKRSEAAAMEVFNIMSQVQEQLANAPTLPIFLKVLIGIVKELTGFHRVMVYQFDQAWNGRVVAELVDPRATRDLYKGLNFPASDIPKQARELYRINKVRLLYDRDHETARLVCRTMEDLEKPLDMTHANLRAMSPIHLKYLANMAVRSSMSISINAFGELWGLIACHTYGPKGMRVSFPIRKMCRLVGDTASRNVERLSYASRLQARKLINTTSSSSNPSGYIVASSEDLLKLFDADVGVLSIRDETKVMGRSGGHLQEVLAMVEYLRMRRMTSVFCSQDIVNDFPDLQYEPGWKYLAGLLYVPLSSGGGDFIAFFRKGVLQEVKWAGNPYEKFVKEGTEGYLEPRTSFKAWSETIVGRCRDWTDEEIETASVLCLVYGKFIDVWRQKEAALQNSQLTRLLLANSAHEVRTPLNAIINYLEIALEGQLDQDTRENLARSHSASKSLVYVINDLLDLTKTEGGQNLVKDESFEFLVALKEATDPFIGDAKRKNLEYHVSIASGLPQRVVGDHRRVRQVVSNLISNAIQHTSQGKVTVEVSLSETSSQDDKTEVEIVVEDSGVGMSQAKVDALFRELEEVTYEEDISDIKLLGSSQFSEPVSANPEVALGLGLAVVARTIRHMHGQLRVKTEEGRGSRFVILLSFNTEHASENTRSAALSPPSPVSHSTTGTDATPKDGEVTLIYRSPQSRTEANTLTRKHSAGSTQSINSLRSGRSGKSAISTKSDVSQKSDADRLIDAIQEPLRLFDKSNTSDGSIRGNRTSTSSNISSPSEPTSPSRLRAVSSPQTPRPHSIMKQPGVEKVADSGTPLRPVRMPDEYTERIEPSKTGSKVLFEDPESIGAPSDTTETSRLGSSDNFSVLVAEDDPINSKIMKKRLEKLGHAPYMTVNGEECASAHGEQPASYDAILMDLQMPIVDGFSSTKMIRSFEKTHLGTSLSSRARVIGRIPIFAVSASLVEKERDKYIQTGFDGWILKPVDFKRVNQLLKGIVDPDARNACFYEKGNWEMGGWFKPADDQQDAFEVDTHPSQEKPVAEAEKARKQSNASAT</sequence>
<dbReference type="SUPFAM" id="SSF55781">
    <property type="entry name" value="GAF domain-like"/>
    <property type="match status" value="2"/>
</dbReference>
<dbReference type="CDD" id="cd00075">
    <property type="entry name" value="HATPase"/>
    <property type="match status" value="1"/>
</dbReference>
<evidence type="ECO:0008006" key="18">
    <source>
        <dbReference type="Google" id="ProtNLM"/>
    </source>
</evidence>
<dbReference type="Gene3D" id="3.30.450.270">
    <property type="match status" value="1"/>
</dbReference>
<feature type="modified residue" description="4-aspartylphosphate" evidence="11">
    <location>
        <position position="1266"/>
    </location>
</feature>
<keyword evidence="6" id="KW-0418">Kinase</keyword>
<dbReference type="SUPFAM" id="SSF55874">
    <property type="entry name" value="ATPase domain of HSP90 chaperone/DNA topoisomerase II/histidine kinase"/>
    <property type="match status" value="1"/>
</dbReference>
<evidence type="ECO:0000256" key="4">
    <source>
        <dbReference type="ARBA" id="ARBA00022679"/>
    </source>
</evidence>
<keyword evidence="2 11" id="KW-0597">Phosphoprotein</keyword>
<feature type="region of interest" description="Disordered" evidence="12">
    <location>
        <begin position="1103"/>
        <end position="1209"/>
    </location>
</feature>
<keyword evidence="9" id="KW-0902">Two-component regulatory system</keyword>
<feature type="region of interest" description="Disordered" evidence="12">
    <location>
        <begin position="314"/>
        <end position="334"/>
    </location>
</feature>
<dbReference type="InterPro" id="IPR003661">
    <property type="entry name" value="HisK_dim/P_dom"/>
</dbReference>
<dbReference type="InterPro" id="IPR013515">
    <property type="entry name" value="Phytochrome_cen-reg"/>
</dbReference>
<dbReference type="InterPro" id="IPR001294">
    <property type="entry name" value="Phytochrome"/>
</dbReference>
<proteinExistence type="predicted"/>
<dbReference type="Pfam" id="PF00360">
    <property type="entry name" value="PHY"/>
    <property type="match status" value="1"/>
</dbReference>
<evidence type="ECO:0000259" key="15">
    <source>
        <dbReference type="PROSITE" id="PS50110"/>
    </source>
</evidence>
<feature type="region of interest" description="Disordered" evidence="12">
    <location>
        <begin position="1"/>
        <end position="111"/>
    </location>
</feature>
<dbReference type="GO" id="GO:0006355">
    <property type="term" value="P:regulation of DNA-templated transcription"/>
    <property type="evidence" value="ECO:0007669"/>
    <property type="project" value="InterPro"/>
</dbReference>
<dbReference type="RefSeq" id="XP_016234748.1">
    <property type="nucleotide sequence ID" value="XM_016381646.1"/>
</dbReference>
<dbReference type="HOGENOM" id="CLU_000445_50_4_1"/>
<evidence type="ECO:0000256" key="2">
    <source>
        <dbReference type="ARBA" id="ARBA00022553"/>
    </source>
</evidence>
<dbReference type="FunFam" id="3.30.450.270:FF:000002">
    <property type="entry name" value="Sensor histidine kinase/response regulator, putative"/>
    <property type="match status" value="1"/>
</dbReference>
<dbReference type="Pfam" id="PF00072">
    <property type="entry name" value="Response_reg"/>
    <property type="match status" value="1"/>
</dbReference>
<keyword evidence="5" id="KW-0547">Nucleotide-binding</keyword>
<dbReference type="EMBL" id="KN847496">
    <property type="protein sequence ID" value="KIW14532.1"/>
    <property type="molecule type" value="Genomic_DNA"/>
</dbReference>
<feature type="compositionally biased region" description="Basic and acidic residues" evidence="12">
    <location>
        <begin position="1379"/>
        <end position="1396"/>
    </location>
</feature>
<dbReference type="GO" id="GO:0009584">
    <property type="term" value="P:detection of visible light"/>
    <property type="evidence" value="ECO:0007669"/>
    <property type="project" value="InterPro"/>
</dbReference>
<dbReference type="GO" id="GO:0009881">
    <property type="term" value="F:photoreceptor activity"/>
    <property type="evidence" value="ECO:0007669"/>
    <property type="project" value="UniProtKB-KW"/>
</dbReference>
<keyword evidence="4" id="KW-0808">Transferase</keyword>
<dbReference type="InterPro" id="IPR029016">
    <property type="entry name" value="GAF-like_dom_sf"/>
</dbReference>
<dbReference type="InterPro" id="IPR035965">
    <property type="entry name" value="PAS-like_dom_sf"/>
</dbReference>
<dbReference type="SUPFAM" id="SSF47384">
    <property type="entry name" value="Homodimeric domain of signal transducing histidine kinase"/>
    <property type="match status" value="1"/>
</dbReference>
<dbReference type="Gene3D" id="3.30.450.40">
    <property type="match status" value="1"/>
</dbReference>
<dbReference type="Pfam" id="PF08446">
    <property type="entry name" value="PAS_2"/>
    <property type="match status" value="1"/>
</dbReference>
<feature type="compositionally biased region" description="Polar residues" evidence="12">
    <location>
        <begin position="1105"/>
        <end position="1117"/>
    </location>
</feature>
<dbReference type="PANTHER" id="PTHR43065">
    <property type="entry name" value="SENSOR HISTIDINE KINASE"/>
    <property type="match status" value="1"/>
</dbReference>
<feature type="compositionally biased region" description="Polar residues" evidence="12">
    <location>
        <begin position="1200"/>
        <end position="1209"/>
    </location>
</feature>
<feature type="compositionally biased region" description="Polar residues" evidence="12">
    <location>
        <begin position="76"/>
        <end position="87"/>
    </location>
</feature>
<dbReference type="FunFam" id="1.10.287.130:FF:000048">
    <property type="entry name" value="Sensor histidine kinase/response regulator"/>
    <property type="match status" value="1"/>
</dbReference>
<dbReference type="Gene3D" id="3.30.565.10">
    <property type="entry name" value="Histidine kinase-like ATPase, C-terminal domain"/>
    <property type="match status" value="1"/>
</dbReference>
<dbReference type="InterPro" id="IPR003594">
    <property type="entry name" value="HATPase_dom"/>
</dbReference>
<feature type="domain" description="Phytochrome chromophore attachment site" evidence="13">
    <location>
        <begin position="384"/>
        <end position="546"/>
    </location>
</feature>
<evidence type="ECO:0000256" key="7">
    <source>
        <dbReference type="ARBA" id="ARBA00022840"/>
    </source>
</evidence>
<keyword evidence="3" id="KW-0716">Sensory transduction</keyword>
<feature type="compositionally biased region" description="Polar residues" evidence="12">
    <location>
        <begin position="1"/>
        <end position="28"/>
    </location>
</feature>
<dbReference type="SUPFAM" id="SSF52172">
    <property type="entry name" value="CheY-like"/>
    <property type="match status" value="1"/>
</dbReference>
<dbReference type="SUPFAM" id="SSF55785">
    <property type="entry name" value="PYP-like sensor domain (PAS domain)"/>
    <property type="match status" value="1"/>
</dbReference>
<keyword evidence="17" id="KW-1185">Reference proteome</keyword>
<dbReference type="GeneID" id="27334399"/>
<dbReference type="GO" id="GO:0005524">
    <property type="term" value="F:ATP binding"/>
    <property type="evidence" value="ECO:0007669"/>
    <property type="project" value="UniProtKB-KW"/>
</dbReference>
<dbReference type="CDD" id="cd00082">
    <property type="entry name" value="HisKA"/>
    <property type="match status" value="1"/>
</dbReference>
<dbReference type="VEuPathDB" id="FungiDB:PV08_07316"/>
<dbReference type="SMART" id="SM00387">
    <property type="entry name" value="HATPase_c"/>
    <property type="match status" value="1"/>
</dbReference>
<dbReference type="InterPro" id="IPR016132">
    <property type="entry name" value="Phyto_chromo_attachment"/>
</dbReference>
<dbReference type="InterPro" id="IPR036097">
    <property type="entry name" value="HisK_dim/P_sf"/>
</dbReference>
<keyword evidence="10" id="KW-0675">Receptor</keyword>
<evidence type="ECO:0000256" key="8">
    <source>
        <dbReference type="ARBA" id="ARBA00022991"/>
    </source>
</evidence>
<feature type="domain" description="Histidine kinase" evidence="14">
    <location>
        <begin position="761"/>
        <end position="1002"/>
    </location>
</feature>
<dbReference type="InterPro" id="IPR005467">
    <property type="entry name" value="His_kinase_dom"/>
</dbReference>
<dbReference type="CDD" id="cd17546">
    <property type="entry name" value="REC_hyHK_CKI1_RcsC-like"/>
    <property type="match status" value="1"/>
</dbReference>
<organism evidence="16 17">
    <name type="scientific">Exophiala spinifera</name>
    <dbReference type="NCBI Taxonomy" id="91928"/>
    <lineage>
        <taxon>Eukaryota</taxon>
        <taxon>Fungi</taxon>
        <taxon>Dikarya</taxon>
        <taxon>Ascomycota</taxon>
        <taxon>Pezizomycotina</taxon>
        <taxon>Eurotiomycetes</taxon>
        <taxon>Chaetothyriomycetidae</taxon>
        <taxon>Chaetothyriales</taxon>
        <taxon>Herpotrichiellaceae</taxon>
        <taxon>Exophiala</taxon>
    </lineage>
</organism>
<evidence type="ECO:0000256" key="3">
    <source>
        <dbReference type="ARBA" id="ARBA00022606"/>
    </source>
</evidence>
<keyword evidence="1" id="KW-0600">Photoreceptor protein</keyword>
<feature type="compositionally biased region" description="Basic and acidic residues" evidence="12">
    <location>
        <begin position="1170"/>
        <end position="1181"/>
    </location>
</feature>
<dbReference type="InterPro" id="IPR043150">
    <property type="entry name" value="Phytochrome_PHY_sf"/>
</dbReference>
<dbReference type="PANTHER" id="PTHR43065:SF10">
    <property type="entry name" value="PEROXIDE STRESS-ACTIVATED HISTIDINE KINASE MAK3"/>
    <property type="match status" value="1"/>
</dbReference>
<evidence type="ECO:0000256" key="5">
    <source>
        <dbReference type="ARBA" id="ARBA00022741"/>
    </source>
</evidence>
<keyword evidence="7" id="KW-0067">ATP-binding</keyword>
<evidence type="ECO:0000259" key="14">
    <source>
        <dbReference type="PROSITE" id="PS50109"/>
    </source>
</evidence>
<evidence type="ECO:0000256" key="12">
    <source>
        <dbReference type="SAM" id="MobiDB-lite"/>
    </source>
</evidence>
<accession>A0A0D1ZP29</accession>
<dbReference type="InterPro" id="IPR011006">
    <property type="entry name" value="CheY-like_superfamily"/>
</dbReference>